<comment type="caution">
    <text evidence="2">The sequence shown here is derived from an EMBL/GenBank/DDBJ whole genome shotgun (WGS) entry which is preliminary data.</text>
</comment>
<keyword evidence="3" id="KW-1185">Reference proteome</keyword>
<dbReference type="PANTHER" id="PTHR35118">
    <property type="entry name" value="KINASE FAMILY PROTEIN"/>
    <property type="match status" value="1"/>
</dbReference>
<sequence>MREQVLKEYSSNLTDLDVFSEYLSDWLTNKLYGRNDEGEPHFASAFSIDELHTFDFAVEGIPFQQILRMPYSPPTHGSDAANKEDEFLALEDFIYTAAEGLWQAFWHRKKPLPFYVACPSHPRSKFYTVEKAVSKGTLNRLSGAALIFKKGGSASEGARWVDVVKFVLFRQCLSLREGEGFWLSHSVVSEAVFYAIHMLISRSLRRQRQPPSTLDDSEDCVFVSVVDPNFGGVVKLCGDLSKLEVSSSNPYRSMAEWITLHADISISPVDQIWNKLGNVNWGDLGALQVLLATLYSMIQWHGPPRKSMASLAARHSLRLQKRRMETQTTAAAETENALAVVVHQEAGANEKQEHGRTKEGSRLILHPGEIILLEDRNQGLKSFLIQENVDESCYIAVSMESPREELMTLYVGAHPSRLKPSWEDMNLWYLVQRQTKILNIMKGKGAAAASNNLPEIVASGRIVHSGYCDKESPEGRCSSPWCGTPILVVSPFGETLSAYPISAKEAGRCCRDCLAALRSARMANILHGDIRPENIIRAGDSAKRRRFVLVSWGRAVTEERDSPPMNLQFSSAHALQHGKLCPSSDVESLVYLMYFVSGGSLPPLDSIESALKWRKRNWAKRVFQQRLGEISPILKAFADYVDSICGTPYPVDYDVWLRKLNSAVDVPIPTVAAG</sequence>
<dbReference type="Gene3D" id="1.10.510.10">
    <property type="entry name" value="Transferase(Phosphotransferase) domain 1"/>
    <property type="match status" value="1"/>
</dbReference>
<protein>
    <recommendedName>
        <fullName evidence="1">Fungal-type protein kinase domain-containing protein</fullName>
    </recommendedName>
</protein>
<accession>S8EDG0</accession>
<feature type="domain" description="Fungal-type protein kinase" evidence="1">
    <location>
        <begin position="486"/>
        <end position="595"/>
    </location>
</feature>
<dbReference type="InterPro" id="IPR011009">
    <property type="entry name" value="Kinase-like_dom_sf"/>
</dbReference>
<dbReference type="Proteomes" id="UP000015453">
    <property type="component" value="Unassembled WGS sequence"/>
</dbReference>
<dbReference type="SUPFAM" id="SSF56112">
    <property type="entry name" value="Protein kinase-like (PK-like)"/>
    <property type="match status" value="1"/>
</dbReference>
<organism evidence="2 3">
    <name type="scientific">Genlisea aurea</name>
    <dbReference type="NCBI Taxonomy" id="192259"/>
    <lineage>
        <taxon>Eukaryota</taxon>
        <taxon>Viridiplantae</taxon>
        <taxon>Streptophyta</taxon>
        <taxon>Embryophyta</taxon>
        <taxon>Tracheophyta</taxon>
        <taxon>Spermatophyta</taxon>
        <taxon>Magnoliopsida</taxon>
        <taxon>eudicotyledons</taxon>
        <taxon>Gunneridae</taxon>
        <taxon>Pentapetalae</taxon>
        <taxon>asterids</taxon>
        <taxon>lamiids</taxon>
        <taxon>Lamiales</taxon>
        <taxon>Lentibulariaceae</taxon>
        <taxon>Genlisea</taxon>
    </lineage>
</organism>
<dbReference type="Pfam" id="PF17667">
    <property type="entry name" value="Pkinase_fungal"/>
    <property type="match status" value="1"/>
</dbReference>
<evidence type="ECO:0000259" key="1">
    <source>
        <dbReference type="Pfam" id="PF17667"/>
    </source>
</evidence>
<gene>
    <name evidence="2" type="ORF">M569_04183</name>
</gene>
<dbReference type="InterPro" id="IPR040976">
    <property type="entry name" value="Pkinase_fungal"/>
</dbReference>
<proteinExistence type="predicted"/>
<dbReference type="EMBL" id="AUSU01001634">
    <property type="protein sequence ID" value="EPS70577.1"/>
    <property type="molecule type" value="Genomic_DNA"/>
</dbReference>
<evidence type="ECO:0000313" key="3">
    <source>
        <dbReference type="Proteomes" id="UP000015453"/>
    </source>
</evidence>
<reference evidence="2 3" key="1">
    <citation type="journal article" date="2013" name="BMC Genomics">
        <title>The miniature genome of a carnivorous plant Genlisea aurea contains a low number of genes and short non-coding sequences.</title>
        <authorList>
            <person name="Leushkin E.V."/>
            <person name="Sutormin R.A."/>
            <person name="Nabieva E.R."/>
            <person name="Penin A.A."/>
            <person name="Kondrashov A.S."/>
            <person name="Logacheva M.D."/>
        </authorList>
    </citation>
    <scope>NUCLEOTIDE SEQUENCE [LARGE SCALE GENOMIC DNA]</scope>
</reference>
<dbReference type="OrthoDB" id="1890226at2759"/>
<dbReference type="PANTHER" id="PTHR35118:SF2">
    <property type="entry name" value="PROTEIN KINASE DOMAIN-CONTAINING PROTEIN"/>
    <property type="match status" value="1"/>
</dbReference>
<dbReference type="AlphaFoldDB" id="S8EDG0"/>
<evidence type="ECO:0000313" key="2">
    <source>
        <dbReference type="EMBL" id="EPS70577.1"/>
    </source>
</evidence>
<name>S8EDG0_9LAMI</name>